<protein>
    <recommendedName>
        <fullName evidence="3">EF-hand domain-containing protein</fullName>
    </recommendedName>
</protein>
<evidence type="ECO:0000256" key="1">
    <source>
        <dbReference type="SAM" id="MobiDB-lite"/>
    </source>
</evidence>
<name>E6WVX7_PSEUU</name>
<reference evidence="4 5" key="1">
    <citation type="submission" date="2011-01" db="EMBL/GenBank/DDBJ databases">
        <title>Complete sequence of Pseudoxanthomonas suwonensis 11-1.</title>
        <authorList>
            <consortium name="US DOE Joint Genome Institute"/>
            <person name="Lucas S."/>
            <person name="Copeland A."/>
            <person name="Lapidus A."/>
            <person name="Cheng J.-F."/>
            <person name="Goodwin L."/>
            <person name="Pitluck S."/>
            <person name="Teshima H."/>
            <person name="Detter J.C."/>
            <person name="Han C."/>
            <person name="Tapia R."/>
            <person name="Land M."/>
            <person name="Hauser L."/>
            <person name="Kyrpides N."/>
            <person name="Ivanova N."/>
            <person name="Ovchinnikova G."/>
            <person name="Siebers A.K."/>
            <person name="Allgaier M."/>
            <person name="Thelen M.P."/>
            <person name="Hugenholtz P."/>
            <person name="Gladden J."/>
            <person name="Woyke T."/>
        </authorList>
    </citation>
    <scope>NUCLEOTIDE SEQUENCE [LARGE SCALE GENOMIC DNA]</scope>
    <source>
        <strain evidence="5">11-1</strain>
    </source>
</reference>
<dbReference type="RefSeq" id="WP_013536226.1">
    <property type="nucleotide sequence ID" value="NC_014924.1"/>
</dbReference>
<keyword evidence="5" id="KW-1185">Reference proteome</keyword>
<proteinExistence type="predicted"/>
<feature type="signal peptide" evidence="2">
    <location>
        <begin position="1"/>
        <end position="23"/>
    </location>
</feature>
<dbReference type="KEGG" id="psu:Psesu_2568"/>
<keyword evidence="2" id="KW-0732">Signal</keyword>
<evidence type="ECO:0000313" key="4">
    <source>
        <dbReference type="EMBL" id="ADV28400.1"/>
    </source>
</evidence>
<dbReference type="InterPro" id="IPR002048">
    <property type="entry name" value="EF_hand_dom"/>
</dbReference>
<evidence type="ECO:0000313" key="5">
    <source>
        <dbReference type="Proteomes" id="UP000008632"/>
    </source>
</evidence>
<dbReference type="STRING" id="743721.Psesu_2568"/>
<accession>E6WVX7</accession>
<dbReference type="GO" id="GO:0005509">
    <property type="term" value="F:calcium ion binding"/>
    <property type="evidence" value="ECO:0007669"/>
    <property type="project" value="InterPro"/>
</dbReference>
<feature type="domain" description="EF-hand" evidence="3">
    <location>
        <begin position="65"/>
        <end position="84"/>
    </location>
</feature>
<organism evidence="4 5">
    <name type="scientific">Pseudoxanthomonas suwonensis (strain 11-1)</name>
    <dbReference type="NCBI Taxonomy" id="743721"/>
    <lineage>
        <taxon>Bacteria</taxon>
        <taxon>Pseudomonadati</taxon>
        <taxon>Pseudomonadota</taxon>
        <taxon>Gammaproteobacteria</taxon>
        <taxon>Lysobacterales</taxon>
        <taxon>Lysobacteraceae</taxon>
        <taxon>Pseudoxanthomonas</taxon>
    </lineage>
</organism>
<feature type="region of interest" description="Disordered" evidence="1">
    <location>
        <begin position="83"/>
        <end position="122"/>
    </location>
</feature>
<feature type="domain" description="EF-hand" evidence="3">
    <location>
        <begin position="41"/>
        <end position="56"/>
    </location>
</feature>
<dbReference type="SUPFAM" id="SSF47473">
    <property type="entry name" value="EF-hand"/>
    <property type="match status" value="1"/>
</dbReference>
<feature type="compositionally biased region" description="Basic and acidic residues" evidence="1">
    <location>
        <begin position="84"/>
        <end position="101"/>
    </location>
</feature>
<gene>
    <name evidence="4" type="ordered locus">Psesu_2568</name>
</gene>
<dbReference type="InterPro" id="IPR011992">
    <property type="entry name" value="EF-hand-dom_pair"/>
</dbReference>
<sequence>MNKTTPMFALVLAGSFACGSAMAGDTAADNPHKPSSTAKVQKLDVDGDGRLSLAEFTASGQKTADDFAKYDVNADGYVTDEELEVGKERGMVPGEKKDARGKAHPVPTTNPKSPNPTDTVGN</sequence>
<dbReference type="Proteomes" id="UP000008632">
    <property type="component" value="Chromosome"/>
</dbReference>
<evidence type="ECO:0000259" key="3">
    <source>
        <dbReference type="Pfam" id="PF13202"/>
    </source>
</evidence>
<dbReference type="Pfam" id="PF13202">
    <property type="entry name" value="EF-hand_5"/>
    <property type="match status" value="2"/>
</dbReference>
<dbReference type="InterPro" id="IPR018247">
    <property type="entry name" value="EF_Hand_1_Ca_BS"/>
</dbReference>
<dbReference type="HOGENOM" id="CLU_2024795_0_0_6"/>
<dbReference type="EMBL" id="CP002446">
    <property type="protein sequence ID" value="ADV28400.1"/>
    <property type="molecule type" value="Genomic_DNA"/>
</dbReference>
<dbReference type="PROSITE" id="PS51257">
    <property type="entry name" value="PROKAR_LIPOPROTEIN"/>
    <property type="match status" value="1"/>
</dbReference>
<evidence type="ECO:0000256" key="2">
    <source>
        <dbReference type="SAM" id="SignalP"/>
    </source>
</evidence>
<feature type="chain" id="PRO_5003215179" description="EF-hand domain-containing protein" evidence="2">
    <location>
        <begin position="24"/>
        <end position="122"/>
    </location>
</feature>
<feature type="compositionally biased region" description="Polar residues" evidence="1">
    <location>
        <begin position="107"/>
        <end position="122"/>
    </location>
</feature>
<dbReference type="AlphaFoldDB" id="E6WVX7"/>
<dbReference type="PROSITE" id="PS00018">
    <property type="entry name" value="EF_HAND_1"/>
    <property type="match status" value="2"/>
</dbReference>
<dbReference type="Gene3D" id="1.10.238.10">
    <property type="entry name" value="EF-hand"/>
    <property type="match status" value="1"/>
</dbReference>